<comment type="caution">
    <text evidence="2">The sequence shown here is derived from an EMBL/GenBank/DDBJ whole genome shotgun (WGS) entry which is preliminary data.</text>
</comment>
<proteinExistence type="predicted"/>
<keyword evidence="3" id="KW-1185">Reference proteome</keyword>
<dbReference type="SUPFAM" id="SSF54593">
    <property type="entry name" value="Glyoxalase/Bleomycin resistance protein/Dihydroxybiphenyl dioxygenase"/>
    <property type="match status" value="1"/>
</dbReference>
<organism evidence="2 3">
    <name type="scientific">Sedimentibacter hydroxybenzoicus DSM 7310</name>
    <dbReference type="NCBI Taxonomy" id="1123245"/>
    <lineage>
        <taxon>Bacteria</taxon>
        <taxon>Bacillati</taxon>
        <taxon>Bacillota</taxon>
        <taxon>Tissierellia</taxon>
        <taxon>Sedimentibacter</taxon>
    </lineage>
</organism>
<sequence length="120" mass="13780">MKFLWTTIHVRNMEESLKFYQEVVGLKLSDRFNAGPGMEISFLGEGETKLEIICSEKFKGFNPGNGVSMGFKVESLDEAYNMVKERGYEIVHEPLQPNPNVKYFIFLDPNGYKVQFAEQS</sequence>
<dbReference type="Proteomes" id="UP000611629">
    <property type="component" value="Unassembled WGS sequence"/>
</dbReference>
<dbReference type="InterPro" id="IPR004360">
    <property type="entry name" value="Glyas_Fos-R_dOase_dom"/>
</dbReference>
<gene>
    <name evidence="2" type="ORF">HZF24_02400</name>
</gene>
<dbReference type="RefSeq" id="WP_179236651.1">
    <property type="nucleotide sequence ID" value="NZ_JACBNQ010000001.1"/>
</dbReference>
<dbReference type="InterPro" id="IPR037523">
    <property type="entry name" value="VOC_core"/>
</dbReference>
<evidence type="ECO:0000313" key="2">
    <source>
        <dbReference type="EMBL" id="NYB72988.1"/>
    </source>
</evidence>
<dbReference type="Gene3D" id="3.10.180.10">
    <property type="entry name" value="2,3-Dihydroxybiphenyl 1,2-Dioxygenase, domain 1"/>
    <property type="match status" value="1"/>
</dbReference>
<dbReference type="CDD" id="cd06587">
    <property type="entry name" value="VOC"/>
    <property type="match status" value="1"/>
</dbReference>
<protein>
    <submittedName>
        <fullName evidence="2">VOC family protein</fullName>
    </submittedName>
</protein>
<dbReference type="InterPro" id="IPR029068">
    <property type="entry name" value="Glyas_Bleomycin-R_OHBP_Dase"/>
</dbReference>
<evidence type="ECO:0000259" key="1">
    <source>
        <dbReference type="PROSITE" id="PS51819"/>
    </source>
</evidence>
<feature type="domain" description="VOC" evidence="1">
    <location>
        <begin position="2"/>
        <end position="119"/>
    </location>
</feature>
<dbReference type="Pfam" id="PF00903">
    <property type="entry name" value="Glyoxalase"/>
    <property type="match status" value="1"/>
</dbReference>
<dbReference type="PROSITE" id="PS51819">
    <property type="entry name" value="VOC"/>
    <property type="match status" value="1"/>
</dbReference>
<reference evidence="2" key="1">
    <citation type="submission" date="2020-07" db="EMBL/GenBank/DDBJ databases">
        <title>Genomic analysis of a strain of Sedimentibacter Hydroxybenzoicus DSM7310.</title>
        <authorList>
            <person name="Ma S."/>
        </authorList>
    </citation>
    <scope>NUCLEOTIDE SEQUENCE</scope>
    <source>
        <strain evidence="2">DSM 7310</strain>
    </source>
</reference>
<dbReference type="EMBL" id="JACBNQ010000001">
    <property type="protein sequence ID" value="NYB72988.1"/>
    <property type="molecule type" value="Genomic_DNA"/>
</dbReference>
<name>A0A974BH39_SEDHY</name>
<accession>A0A974BH39</accession>
<dbReference type="AlphaFoldDB" id="A0A974BH39"/>
<evidence type="ECO:0000313" key="3">
    <source>
        <dbReference type="Proteomes" id="UP000611629"/>
    </source>
</evidence>